<dbReference type="Proteomes" id="UP000318717">
    <property type="component" value="Unassembled WGS sequence"/>
</dbReference>
<gene>
    <name evidence="1" type="ORF">VIN01S_04400</name>
</gene>
<reference evidence="1 2" key="1">
    <citation type="submission" date="2019-06" db="EMBL/GenBank/DDBJ databases">
        <title>Whole genome shotgun sequence of Vibrio inusitatus NBRC 102082.</title>
        <authorList>
            <person name="Hosoyama A."/>
            <person name="Uohara A."/>
            <person name="Ohji S."/>
            <person name="Ichikawa N."/>
        </authorList>
    </citation>
    <scope>NUCLEOTIDE SEQUENCE [LARGE SCALE GENOMIC DNA]</scope>
    <source>
        <strain evidence="1 2">NBRC 102082</strain>
    </source>
</reference>
<evidence type="ECO:0000313" key="2">
    <source>
        <dbReference type="Proteomes" id="UP000318717"/>
    </source>
</evidence>
<organism evidence="1 2">
    <name type="scientific">Vibrio inusitatus NBRC 102082</name>
    <dbReference type="NCBI Taxonomy" id="1219070"/>
    <lineage>
        <taxon>Bacteria</taxon>
        <taxon>Pseudomonadati</taxon>
        <taxon>Pseudomonadota</taxon>
        <taxon>Gammaproteobacteria</taxon>
        <taxon>Vibrionales</taxon>
        <taxon>Vibrionaceae</taxon>
        <taxon>Vibrio</taxon>
    </lineage>
</organism>
<protein>
    <submittedName>
        <fullName evidence="1">Uncharacterized protein</fullName>
    </submittedName>
</protein>
<comment type="caution">
    <text evidence="1">The sequence shown here is derived from an EMBL/GenBank/DDBJ whole genome shotgun (WGS) entry which is preliminary data.</text>
</comment>
<dbReference type="EMBL" id="BJLF01000002">
    <property type="protein sequence ID" value="GEA49636.1"/>
    <property type="molecule type" value="Genomic_DNA"/>
</dbReference>
<keyword evidence="2" id="KW-1185">Reference proteome</keyword>
<dbReference type="AlphaFoldDB" id="A0A4Y3HRE2"/>
<name>A0A4Y3HRE2_9VIBR</name>
<sequence length="84" mass="9627">MECANQPGVSYTLELKMNYTNLQLDEAALSIAKNYLSELECDNGWFKMTARIAAQIDSILKENDYKGTVVWFSDADLIEHQIEY</sequence>
<proteinExistence type="predicted"/>
<accession>A0A4Y3HRE2</accession>
<evidence type="ECO:0000313" key="1">
    <source>
        <dbReference type="EMBL" id="GEA49636.1"/>
    </source>
</evidence>